<evidence type="ECO:0000256" key="3">
    <source>
        <dbReference type="SAM" id="Phobius"/>
    </source>
</evidence>
<evidence type="ECO:0000256" key="2">
    <source>
        <dbReference type="SAM" id="MobiDB-lite"/>
    </source>
</evidence>
<comment type="caution">
    <text evidence="4">The sequence shown here is derived from an EMBL/GenBank/DDBJ whole genome shotgun (WGS) entry which is preliminary data.</text>
</comment>
<gene>
    <name evidence="4" type="ORF">IPN02_12580</name>
</gene>
<dbReference type="PANTHER" id="PTHR32309:SF31">
    <property type="entry name" value="CAPSULAR EXOPOLYSACCHARIDE FAMILY"/>
    <property type="match status" value="1"/>
</dbReference>
<dbReference type="EMBL" id="JADJZA010000007">
    <property type="protein sequence ID" value="MBK9297642.1"/>
    <property type="molecule type" value="Genomic_DNA"/>
</dbReference>
<feature type="compositionally biased region" description="Polar residues" evidence="2">
    <location>
        <begin position="1"/>
        <end position="13"/>
    </location>
</feature>
<feature type="transmembrane region" description="Helical" evidence="3">
    <location>
        <begin position="37"/>
        <end position="59"/>
    </location>
</feature>
<evidence type="ECO:0000313" key="4">
    <source>
        <dbReference type="EMBL" id="MBK9297642.1"/>
    </source>
</evidence>
<sequence length="510" mass="53935">MHERNSPYTTQKSTSDDTKASSVPKRRLPLKSQRLGGYWRVPVFALAAGLIAFSASFVVQSQYPSVSRMLIRTGETSYSSTDSAETLGGGGINIGGIDITKQQTLGNTLIALALSKQSAAEVVDRIGVEKINGGEEPSLSMTTKIVNFFKVGGTGTAPTATEAAIDRVQGSLEAVVLDESWVMEITAWDPDPELAREMANVTADVAVDQSSQRFKENSVRELEYLSGPVEAARAGVTAKAKAIADFKSANNIIAETGSGPLAGGLTPSSSASLEQLNGQLAGLRAREQLLQQQFSDTPQTLTTETQQADGSITRQQESNPDYDKAQQALESVQADIAASEAQFNELAGRLGGGSAPSINEIQVKLAALQSELDLAQENYKSLNDHYNAVAVTVEKPRFDASRLGPASVPTTPGRPLRYLFLLVGALVGALGGLLLTWFRSIREEDEAVGALQVSEGGRNTERSASGPPIGAQVVDVTGSAAAGADDDADTDDQRRATERSTPVVDVQPRP</sequence>
<dbReference type="Proteomes" id="UP000727993">
    <property type="component" value="Unassembled WGS sequence"/>
</dbReference>
<feature type="transmembrane region" description="Helical" evidence="3">
    <location>
        <begin position="418"/>
        <end position="438"/>
    </location>
</feature>
<dbReference type="InterPro" id="IPR050445">
    <property type="entry name" value="Bact_polysacc_biosynth/exp"/>
</dbReference>
<evidence type="ECO:0000313" key="5">
    <source>
        <dbReference type="Proteomes" id="UP000727993"/>
    </source>
</evidence>
<feature type="compositionally biased region" description="Polar residues" evidence="2">
    <location>
        <begin position="295"/>
        <end position="319"/>
    </location>
</feature>
<feature type="region of interest" description="Disordered" evidence="2">
    <location>
        <begin position="295"/>
        <end position="322"/>
    </location>
</feature>
<dbReference type="Gene3D" id="1.20.120.330">
    <property type="entry name" value="Nucleotidyltransferases domain 2"/>
    <property type="match status" value="1"/>
</dbReference>
<proteinExistence type="predicted"/>
<evidence type="ECO:0000256" key="1">
    <source>
        <dbReference type="SAM" id="Coils"/>
    </source>
</evidence>
<accession>A0A936TF23</accession>
<dbReference type="SUPFAM" id="SSF57997">
    <property type="entry name" value="Tropomyosin"/>
    <property type="match status" value="1"/>
</dbReference>
<evidence type="ECO:0008006" key="6">
    <source>
        <dbReference type="Google" id="ProtNLM"/>
    </source>
</evidence>
<keyword evidence="3" id="KW-1133">Transmembrane helix</keyword>
<feature type="compositionally biased region" description="Low complexity" evidence="2">
    <location>
        <begin position="473"/>
        <end position="483"/>
    </location>
</feature>
<organism evidence="4 5">
    <name type="scientific">Candidatus Neomicrothrix subdominans</name>
    <dbReference type="NCBI Taxonomy" id="2954438"/>
    <lineage>
        <taxon>Bacteria</taxon>
        <taxon>Bacillati</taxon>
        <taxon>Actinomycetota</taxon>
        <taxon>Acidimicrobiia</taxon>
        <taxon>Acidimicrobiales</taxon>
        <taxon>Microthrixaceae</taxon>
        <taxon>Candidatus Neomicrothrix</taxon>
    </lineage>
</organism>
<keyword evidence="3" id="KW-0812">Transmembrane</keyword>
<keyword evidence="1" id="KW-0175">Coiled coil</keyword>
<dbReference type="AlphaFoldDB" id="A0A936TF23"/>
<feature type="coiled-coil region" evidence="1">
    <location>
        <begin position="322"/>
        <end position="385"/>
    </location>
</feature>
<reference evidence="4 5" key="1">
    <citation type="submission" date="2020-10" db="EMBL/GenBank/DDBJ databases">
        <title>Connecting structure to function with the recovery of over 1000 high-quality activated sludge metagenome-assembled genomes encoding full-length rRNA genes using long-read sequencing.</title>
        <authorList>
            <person name="Singleton C.M."/>
            <person name="Petriglieri F."/>
            <person name="Kristensen J.M."/>
            <person name="Kirkegaard R.H."/>
            <person name="Michaelsen T.Y."/>
            <person name="Andersen M.H."/>
            <person name="Karst S.M."/>
            <person name="Dueholm M.S."/>
            <person name="Nielsen P.H."/>
            <person name="Albertsen M."/>
        </authorList>
    </citation>
    <scope>NUCLEOTIDE SEQUENCE [LARGE SCALE GENOMIC DNA]</scope>
    <source>
        <strain evidence="4">Lyne_18-Q3-R50-59_MAXAC.006</strain>
    </source>
</reference>
<feature type="region of interest" description="Disordered" evidence="2">
    <location>
        <begin position="1"/>
        <end position="25"/>
    </location>
</feature>
<dbReference type="PANTHER" id="PTHR32309">
    <property type="entry name" value="TYROSINE-PROTEIN KINASE"/>
    <property type="match status" value="1"/>
</dbReference>
<feature type="region of interest" description="Disordered" evidence="2">
    <location>
        <begin position="452"/>
        <end position="510"/>
    </location>
</feature>
<name>A0A936TF23_9ACTN</name>
<keyword evidence="3" id="KW-0472">Membrane</keyword>
<protein>
    <recommendedName>
        <fullName evidence="6">Polysaccharide chain length determinant N-terminal domain-containing protein</fullName>
    </recommendedName>
</protein>